<evidence type="ECO:0000313" key="7">
    <source>
        <dbReference type="EMBL" id="KAB5561922.1"/>
    </source>
</evidence>
<keyword evidence="8" id="KW-1185">Reference proteome</keyword>
<keyword evidence="4 5" id="KW-0648">Protein biosynthesis</keyword>
<feature type="domain" description="Amidase" evidence="6">
    <location>
        <begin position="66"/>
        <end position="528"/>
    </location>
</feature>
<gene>
    <name evidence="5" type="primary">QRSL1</name>
    <name evidence="7" type="ORF">PHYPO_G00012060</name>
</gene>
<dbReference type="Pfam" id="PF01425">
    <property type="entry name" value="Amidase"/>
    <property type="match status" value="1"/>
</dbReference>
<reference evidence="7 8" key="1">
    <citation type="submission" date="2019-06" db="EMBL/GenBank/DDBJ databases">
        <title>A chromosome-scale genome assembly of the striped catfish, Pangasianodon hypophthalmus.</title>
        <authorList>
            <person name="Wen M."/>
            <person name="Zahm M."/>
            <person name="Roques C."/>
            <person name="Cabau C."/>
            <person name="Klopp C."/>
            <person name="Donnadieu C."/>
            <person name="Jouanno E."/>
            <person name="Avarre J.-C."/>
            <person name="Campet M."/>
            <person name="Ha T.T.T."/>
            <person name="Dugue R."/>
            <person name="Lampietro C."/>
            <person name="Louis A."/>
            <person name="Herpin A."/>
            <person name="Echchiki A."/>
            <person name="Berthelot C."/>
            <person name="Parey E."/>
            <person name="Roest-Crollius H."/>
            <person name="Braasch I."/>
            <person name="Postlethwait J."/>
            <person name="Bobe J."/>
            <person name="Montfort J."/>
            <person name="Bouchez O."/>
            <person name="Begum T."/>
            <person name="Schartl M."/>
            <person name="Guiguen Y."/>
        </authorList>
    </citation>
    <scope>NUCLEOTIDE SEQUENCE [LARGE SCALE GENOMIC DNA]</scope>
    <source>
        <strain evidence="7 8">Indonesia</strain>
        <tissue evidence="7">Blood</tissue>
    </source>
</reference>
<comment type="caution">
    <text evidence="7">The sequence shown here is derived from an EMBL/GenBank/DDBJ whole genome shotgun (WGS) entry which is preliminary data.</text>
</comment>
<dbReference type="GO" id="GO:0005524">
    <property type="term" value="F:ATP binding"/>
    <property type="evidence" value="ECO:0007669"/>
    <property type="project" value="UniProtKB-KW"/>
</dbReference>
<organism evidence="7 8">
    <name type="scientific">Pangasianodon hypophthalmus</name>
    <name type="common">Striped catfish</name>
    <name type="synonym">Helicophagus hypophthalmus</name>
    <dbReference type="NCBI Taxonomy" id="310915"/>
    <lineage>
        <taxon>Eukaryota</taxon>
        <taxon>Metazoa</taxon>
        <taxon>Chordata</taxon>
        <taxon>Craniata</taxon>
        <taxon>Vertebrata</taxon>
        <taxon>Euteleostomi</taxon>
        <taxon>Actinopterygii</taxon>
        <taxon>Neopterygii</taxon>
        <taxon>Teleostei</taxon>
        <taxon>Ostariophysi</taxon>
        <taxon>Siluriformes</taxon>
        <taxon>Pangasiidae</taxon>
        <taxon>Pangasianodon</taxon>
    </lineage>
</organism>
<evidence type="ECO:0000256" key="2">
    <source>
        <dbReference type="ARBA" id="ARBA00022741"/>
    </source>
</evidence>
<keyword evidence="2 5" id="KW-0547">Nucleotide-binding</keyword>
<dbReference type="EC" id="6.3.5.7" evidence="5"/>
<keyword evidence="5" id="KW-0496">Mitochondrion</keyword>
<evidence type="ECO:0000259" key="6">
    <source>
        <dbReference type="Pfam" id="PF01425"/>
    </source>
</evidence>
<dbReference type="InterPro" id="IPR000120">
    <property type="entry name" value="Amidase"/>
</dbReference>
<accession>A0A5N5N3Z9</accession>
<comment type="subunit">
    <text evidence="5">Subunit of the heterotrimeric GatCAB amidotransferase (AdT) complex, composed of A (QRSL1), B (GATB) and C (GATC) subunits.</text>
</comment>
<dbReference type="GO" id="GO:0050567">
    <property type="term" value="F:glutaminyl-tRNA synthase (glutamine-hydrolyzing) activity"/>
    <property type="evidence" value="ECO:0007669"/>
    <property type="project" value="UniProtKB-UniRule"/>
</dbReference>
<keyword evidence="3 5" id="KW-0067">ATP-binding</keyword>
<dbReference type="EMBL" id="VFJC01000011">
    <property type="protein sequence ID" value="KAB5561922.1"/>
    <property type="molecule type" value="Genomic_DNA"/>
</dbReference>
<dbReference type="HAMAP" id="MF_00120">
    <property type="entry name" value="GatA"/>
    <property type="match status" value="1"/>
</dbReference>
<comment type="subcellular location">
    <subcellularLocation>
        <location evidence="5">Mitochondrion</location>
    </subcellularLocation>
</comment>
<dbReference type="InterPro" id="IPR036928">
    <property type="entry name" value="AS_sf"/>
</dbReference>
<keyword evidence="1 5" id="KW-0436">Ligase</keyword>
<dbReference type="PANTHER" id="PTHR11895:SF7">
    <property type="entry name" value="GLUTAMYL-TRNA(GLN) AMIDOTRANSFERASE SUBUNIT A, MITOCHONDRIAL"/>
    <property type="match status" value="1"/>
</dbReference>
<dbReference type="GO" id="GO:0070681">
    <property type="term" value="P:glutaminyl-tRNAGln biosynthesis via transamidation"/>
    <property type="evidence" value="ECO:0007669"/>
    <property type="project" value="UniProtKB-UniRule"/>
</dbReference>
<feature type="active site" description="Charge relay system" evidence="5">
    <location>
        <position position="211"/>
    </location>
</feature>
<comment type="similarity">
    <text evidence="5">Belongs to the amidase family. GatA subfamily.</text>
</comment>
<dbReference type="SUPFAM" id="SSF75304">
    <property type="entry name" value="Amidase signature (AS) enzymes"/>
    <property type="match status" value="1"/>
</dbReference>
<dbReference type="GO" id="GO:0030956">
    <property type="term" value="C:glutamyl-tRNA(Gln) amidotransferase complex"/>
    <property type="evidence" value="ECO:0007669"/>
    <property type="project" value="UniProtKB-UniRule"/>
</dbReference>
<name>A0A5N5N3Z9_PANHP</name>
<comment type="catalytic activity">
    <reaction evidence="5">
        <text>L-glutamyl-tRNA(Gln) + L-glutamine + ATP + H2O = L-glutaminyl-tRNA(Gln) + L-glutamate + ADP + phosphate + H(+)</text>
        <dbReference type="Rhea" id="RHEA:17521"/>
        <dbReference type="Rhea" id="RHEA-COMP:9681"/>
        <dbReference type="Rhea" id="RHEA-COMP:9684"/>
        <dbReference type="ChEBI" id="CHEBI:15377"/>
        <dbReference type="ChEBI" id="CHEBI:15378"/>
        <dbReference type="ChEBI" id="CHEBI:29985"/>
        <dbReference type="ChEBI" id="CHEBI:30616"/>
        <dbReference type="ChEBI" id="CHEBI:43474"/>
        <dbReference type="ChEBI" id="CHEBI:58359"/>
        <dbReference type="ChEBI" id="CHEBI:78520"/>
        <dbReference type="ChEBI" id="CHEBI:78521"/>
        <dbReference type="ChEBI" id="CHEBI:456216"/>
        <dbReference type="EC" id="6.3.5.7"/>
    </reaction>
</comment>
<dbReference type="InterPro" id="IPR023631">
    <property type="entry name" value="Amidase_dom"/>
</dbReference>
<dbReference type="Proteomes" id="UP000327468">
    <property type="component" value="Chromosome 10"/>
</dbReference>
<feature type="active site" description="Acyl-ester intermediate" evidence="5">
    <location>
        <position position="235"/>
    </location>
</feature>
<comment type="function">
    <text evidence="5">Allows the formation of correctly charged Gln-tRNA(Gln) through the transamidation of misacylated Glu-tRNA(Gln) in the mitochondria. The reaction takes place in the presence of glutamine and ATP through an activated gamma-phospho-Glu-tRNA(Gln).</text>
</comment>
<dbReference type="InterPro" id="IPR004412">
    <property type="entry name" value="GatA"/>
</dbReference>
<evidence type="ECO:0000256" key="5">
    <source>
        <dbReference type="HAMAP-Rule" id="MF_03150"/>
    </source>
</evidence>
<feature type="active site" description="Charge relay system" evidence="5">
    <location>
        <position position="120"/>
    </location>
</feature>
<proteinExistence type="inferred from homology"/>
<evidence type="ECO:0000256" key="4">
    <source>
        <dbReference type="ARBA" id="ARBA00022917"/>
    </source>
</evidence>
<evidence type="ECO:0000313" key="8">
    <source>
        <dbReference type="Proteomes" id="UP000327468"/>
    </source>
</evidence>
<sequence length="568" mass="62759">MDVLDQSEIRIPRRHTGRRKPTWQPTVQEALKCEKSEKRRTSAIMLGLSIKEVSAALREGKLSATELCRKCLQRIKKTRHLNAYITVTEELAMRQAQEADDRLLRGKPLGPLDGIPFSVKDNFCTENIETTCASQMLRGYCPPFNATVVQKLLDQGAVLVGKTNLDEFAMGSGSTDGTFGPVRNPWSYAAPYRMLSRGTDPDSDWVITGGSSGGSGAAVASLSSFLALGSDTGGSTRNPGSLCGVVTLKPSYGLLSRHGLIPLVNSMDVPGIMSRSVHDTAIALNVLQGRDEKDSTTVQAPDSHPAALPQEFDVRDLCVGVPKEYHAPGLSSETLSQWTRVAAMFERAGARVCEVSLPHTQYSIVCYHVLCCCEVASNMARFDGLQYGHRSAVESSTEALYATTRHEGFNDVVRRRILSGNYFLLKQSYERYFVKAQQIRRLITEDFRRVFASGVDVLLTPTTLSDAATYSDFIQEDNRTRSAQDDIFTQPVNLAGLPAVTVPTSLSSRGLPFSLQLIGQRLQDRKLLAVAHWMEQQLDFPLIRFHDEDDVQDSKSERNRDRERTSGS</sequence>
<dbReference type="PANTHER" id="PTHR11895">
    <property type="entry name" value="TRANSAMIDASE"/>
    <property type="match status" value="1"/>
</dbReference>
<protein>
    <recommendedName>
        <fullName evidence="5">Glutamyl-tRNA(Gln) amidotransferase subunit A, mitochondrial</fullName>
        <shortName evidence="5">Glu-AdT subunit A</shortName>
        <ecNumber evidence="5">6.3.5.7</ecNumber>
    </recommendedName>
    <alternativeName>
        <fullName evidence="5">Glutaminyl-tRNA synthase-like protein 1</fullName>
    </alternativeName>
</protein>
<dbReference type="Gene3D" id="3.90.1300.10">
    <property type="entry name" value="Amidase signature (AS) domain"/>
    <property type="match status" value="1"/>
</dbReference>
<dbReference type="GO" id="GO:0005739">
    <property type="term" value="C:mitochondrion"/>
    <property type="evidence" value="ECO:0007669"/>
    <property type="project" value="UniProtKB-SubCell"/>
</dbReference>
<dbReference type="GO" id="GO:0032543">
    <property type="term" value="P:mitochondrial translation"/>
    <property type="evidence" value="ECO:0007669"/>
    <property type="project" value="UniProtKB-UniRule"/>
</dbReference>
<evidence type="ECO:0000256" key="3">
    <source>
        <dbReference type="ARBA" id="ARBA00022840"/>
    </source>
</evidence>
<dbReference type="AlphaFoldDB" id="A0A5N5N3Z9"/>
<evidence type="ECO:0000256" key="1">
    <source>
        <dbReference type="ARBA" id="ARBA00022598"/>
    </source>
</evidence>